<dbReference type="EnsemblMetazoa" id="XM_008180675.1">
    <property type="protein sequence ID" value="XP_008178897.1"/>
    <property type="gene ID" value="LOC103308040"/>
</dbReference>
<dbReference type="Pfam" id="PF18701">
    <property type="entry name" value="DUF5641"/>
    <property type="match status" value="1"/>
</dbReference>
<sequence length="376" mass="42367">MYTQRLYYSDLYHQLATSNSIVTPSSLAQLAPFVDAHGIIRVGGRLQHSGLSTDAKHPILLSKSSHLAQFIVHHYHLNTLHGGTRLVASLVQRRFWIVSIRAAIRQAIFKCTVCTRYKAAAPQPLMADLPSTRVQQFRPFSNVGMDYGGPFTIKESQRRNSKTHKAYLGLFVCLSTKAVHLEVVTDLSTEAFLASLDRFVARRGIPVQIHSDCGTNYVGAAKQLKTLFHDAATKEALHARVPCQWKFNPPAAPHFGGIWEAAIKSTKLHLKKVVGNQVYTLEELMTLITRIEGVLNSRPLVAMSTDPNDLSVLTPGHFLIGQPLMAIPEHDIADIPQNRLKRWQLIRQALQSSWKRWSREYLHTLQSRQKWFPSKS</sequence>
<dbReference type="GeneID" id="103308040"/>
<dbReference type="SUPFAM" id="SSF53098">
    <property type="entry name" value="Ribonuclease H-like"/>
    <property type="match status" value="1"/>
</dbReference>
<dbReference type="Gene3D" id="3.30.420.10">
    <property type="entry name" value="Ribonuclease H-like superfamily/Ribonuclease H"/>
    <property type="match status" value="1"/>
</dbReference>
<evidence type="ECO:0000313" key="2">
    <source>
        <dbReference type="EnsemblMetazoa" id="XP_008178897.1"/>
    </source>
</evidence>
<dbReference type="Pfam" id="PF17921">
    <property type="entry name" value="Integrase_H2C2"/>
    <property type="match status" value="1"/>
</dbReference>
<proteinExistence type="predicted"/>
<dbReference type="InterPro" id="IPR012337">
    <property type="entry name" value="RNaseH-like_sf"/>
</dbReference>
<accession>A0A8R2B288</accession>
<dbReference type="InterPro" id="IPR036397">
    <property type="entry name" value="RNaseH_sf"/>
</dbReference>
<evidence type="ECO:0000259" key="1">
    <source>
        <dbReference type="PROSITE" id="PS50994"/>
    </source>
</evidence>
<organism evidence="2 3">
    <name type="scientific">Acyrthosiphon pisum</name>
    <name type="common">Pea aphid</name>
    <dbReference type="NCBI Taxonomy" id="7029"/>
    <lineage>
        <taxon>Eukaryota</taxon>
        <taxon>Metazoa</taxon>
        <taxon>Ecdysozoa</taxon>
        <taxon>Arthropoda</taxon>
        <taxon>Hexapoda</taxon>
        <taxon>Insecta</taxon>
        <taxon>Pterygota</taxon>
        <taxon>Neoptera</taxon>
        <taxon>Paraneoptera</taxon>
        <taxon>Hemiptera</taxon>
        <taxon>Sternorrhyncha</taxon>
        <taxon>Aphidomorpha</taxon>
        <taxon>Aphidoidea</taxon>
        <taxon>Aphididae</taxon>
        <taxon>Macrosiphini</taxon>
        <taxon>Acyrthosiphon</taxon>
    </lineage>
</organism>
<dbReference type="KEGG" id="api:103308040"/>
<dbReference type="Proteomes" id="UP000007819">
    <property type="component" value="Chromosome X"/>
</dbReference>
<reference evidence="3" key="1">
    <citation type="submission" date="2010-06" db="EMBL/GenBank/DDBJ databases">
        <authorList>
            <person name="Jiang H."/>
            <person name="Abraham K."/>
            <person name="Ali S."/>
            <person name="Alsbrooks S.L."/>
            <person name="Anim B.N."/>
            <person name="Anosike U.S."/>
            <person name="Attaway T."/>
            <person name="Bandaranaike D.P."/>
            <person name="Battles P.K."/>
            <person name="Bell S.N."/>
            <person name="Bell A.V."/>
            <person name="Beltran B."/>
            <person name="Bickham C."/>
            <person name="Bustamante Y."/>
            <person name="Caleb T."/>
            <person name="Canada A."/>
            <person name="Cardenas V."/>
            <person name="Carter K."/>
            <person name="Chacko J."/>
            <person name="Chandrabose M.N."/>
            <person name="Chavez D."/>
            <person name="Chavez A."/>
            <person name="Chen L."/>
            <person name="Chu H.-S."/>
            <person name="Claassen K.J."/>
            <person name="Cockrell R."/>
            <person name="Collins M."/>
            <person name="Cooper J.A."/>
            <person name="Cree A."/>
            <person name="Curry S.M."/>
            <person name="Da Y."/>
            <person name="Dao M.D."/>
            <person name="Das B."/>
            <person name="Davila M.-L."/>
            <person name="Davy-Carroll L."/>
            <person name="Denson S."/>
            <person name="Dinh H."/>
            <person name="Ebong V.E."/>
            <person name="Edwards J.R."/>
            <person name="Egan A."/>
            <person name="El-Daye J."/>
            <person name="Escobedo L."/>
            <person name="Fernandez S."/>
            <person name="Fernando P.R."/>
            <person name="Flagg N."/>
            <person name="Forbes L.D."/>
            <person name="Fowler R.G."/>
            <person name="Fu Q."/>
            <person name="Gabisi R.A."/>
            <person name="Ganer J."/>
            <person name="Garbino Pronczuk A."/>
            <person name="Garcia R.M."/>
            <person name="Garner T."/>
            <person name="Garrett T.E."/>
            <person name="Gonzalez D.A."/>
            <person name="Hamid H."/>
            <person name="Hawkins E.S."/>
            <person name="Hirani K."/>
            <person name="Hogues M.E."/>
            <person name="Hollins B."/>
            <person name="Hsiao C.-H."/>
            <person name="Jabil R."/>
            <person name="James M.L."/>
            <person name="Jhangiani S.N."/>
            <person name="Johnson B."/>
            <person name="Johnson Q."/>
            <person name="Joshi V."/>
            <person name="Kalu J.B."/>
            <person name="Kam C."/>
            <person name="Kashfia A."/>
            <person name="Keebler J."/>
            <person name="Kisamo H."/>
            <person name="Kovar C.L."/>
            <person name="Lago L.A."/>
            <person name="Lai C.-Y."/>
            <person name="Laidlaw J."/>
            <person name="Lara F."/>
            <person name="Le T.-K."/>
            <person name="Lee S.L."/>
            <person name="Legall F.H."/>
            <person name="Lemon S.J."/>
            <person name="Lewis L.R."/>
            <person name="Li B."/>
            <person name="Liu Y."/>
            <person name="Liu Y.-S."/>
            <person name="Lopez J."/>
            <person name="Lozado R.J."/>
            <person name="Lu J."/>
            <person name="Madu R.C."/>
            <person name="Maheshwari M."/>
            <person name="Maheshwari R."/>
            <person name="Malloy K."/>
            <person name="Martinez E."/>
            <person name="Mathew T."/>
            <person name="Mercado I.C."/>
            <person name="Mercado C."/>
            <person name="Meyer B."/>
            <person name="Montgomery K."/>
            <person name="Morgan M.B."/>
            <person name="Munidasa M."/>
            <person name="Nazareth L.V."/>
            <person name="Nelson J."/>
            <person name="Ng B.M."/>
            <person name="Nguyen N.B."/>
            <person name="Nguyen P.Q."/>
            <person name="Nguyen T."/>
            <person name="Obregon M."/>
            <person name="Okwuonu G.O."/>
            <person name="Onwere C.G."/>
            <person name="Orozco G."/>
            <person name="Parra A."/>
            <person name="Patel S."/>
            <person name="Patil S."/>
            <person name="Perez A."/>
            <person name="Perez Y."/>
            <person name="Pham C."/>
            <person name="Primus E.L."/>
            <person name="Pu L.-L."/>
            <person name="Puazo M."/>
            <person name="Qin X."/>
            <person name="Quiroz J.B."/>
            <person name="Reese J."/>
            <person name="Richards S."/>
            <person name="Rives C.M."/>
            <person name="Robberts R."/>
            <person name="Ruiz S.J."/>
            <person name="Ruiz M.J."/>
            <person name="Santibanez J."/>
            <person name="Schneider B.W."/>
            <person name="Sisson I."/>
            <person name="Smith M."/>
            <person name="Sodergren E."/>
            <person name="Song X.-Z."/>
            <person name="Song B.B."/>
            <person name="Summersgill H."/>
            <person name="Thelus R."/>
            <person name="Thornton R.D."/>
            <person name="Trejos Z.Y."/>
            <person name="Usmani K."/>
            <person name="Vattathil S."/>
            <person name="Villasana D."/>
            <person name="Walker D.L."/>
            <person name="Wang S."/>
            <person name="Wang K."/>
            <person name="White C.S."/>
            <person name="Williams A.C."/>
            <person name="Williamson J."/>
            <person name="Wilson K."/>
            <person name="Woghiren I.O."/>
            <person name="Woodworth J.R."/>
            <person name="Worley K.C."/>
            <person name="Wright R.A."/>
            <person name="Wu W."/>
            <person name="Young L."/>
            <person name="Zhang L."/>
            <person name="Zhang J."/>
            <person name="Zhu Y."/>
            <person name="Muzny D.M."/>
            <person name="Weinstock G."/>
            <person name="Gibbs R.A."/>
        </authorList>
    </citation>
    <scope>NUCLEOTIDE SEQUENCE [LARGE SCALE GENOMIC DNA]</scope>
    <source>
        <strain evidence="3">LSR1</strain>
    </source>
</reference>
<dbReference type="OrthoDB" id="6597452at2759"/>
<dbReference type="InterPro" id="IPR041588">
    <property type="entry name" value="Integrase_H2C2"/>
</dbReference>
<name>A0A8R2B288_ACYPI</name>
<dbReference type="RefSeq" id="XP_008178897.1">
    <property type="nucleotide sequence ID" value="XM_008180675.1"/>
</dbReference>
<dbReference type="InterPro" id="IPR040676">
    <property type="entry name" value="DUF5641"/>
</dbReference>
<evidence type="ECO:0000313" key="3">
    <source>
        <dbReference type="Proteomes" id="UP000007819"/>
    </source>
</evidence>
<dbReference type="InterPro" id="IPR001584">
    <property type="entry name" value="Integrase_cat-core"/>
</dbReference>
<feature type="domain" description="Integrase catalytic" evidence="1">
    <location>
        <begin position="135"/>
        <end position="323"/>
    </location>
</feature>
<dbReference type="AlphaFoldDB" id="A0A8R2B288"/>
<keyword evidence="3" id="KW-1185">Reference proteome</keyword>
<dbReference type="PANTHER" id="PTHR47331">
    <property type="entry name" value="PHD-TYPE DOMAIN-CONTAINING PROTEIN"/>
    <property type="match status" value="1"/>
</dbReference>
<dbReference type="PROSITE" id="PS50994">
    <property type="entry name" value="INTEGRASE"/>
    <property type="match status" value="1"/>
</dbReference>
<protein>
    <recommendedName>
        <fullName evidence="1">Integrase catalytic domain-containing protein</fullName>
    </recommendedName>
</protein>
<reference evidence="2" key="2">
    <citation type="submission" date="2022-06" db="UniProtKB">
        <authorList>
            <consortium name="EnsemblMetazoa"/>
        </authorList>
    </citation>
    <scope>IDENTIFICATION</scope>
</reference>
<dbReference type="GO" id="GO:0003676">
    <property type="term" value="F:nucleic acid binding"/>
    <property type="evidence" value="ECO:0007669"/>
    <property type="project" value="InterPro"/>
</dbReference>
<dbReference type="GO" id="GO:0015074">
    <property type="term" value="P:DNA integration"/>
    <property type="evidence" value="ECO:0007669"/>
    <property type="project" value="InterPro"/>
</dbReference>